<dbReference type="InterPro" id="IPR002347">
    <property type="entry name" value="SDR_fam"/>
</dbReference>
<dbReference type="Gene3D" id="3.40.50.720">
    <property type="entry name" value="NAD(P)-binding Rossmann-like Domain"/>
    <property type="match status" value="1"/>
</dbReference>
<organism evidence="4 5">
    <name type="scientific">Marinactinospora rubrisoli</name>
    <dbReference type="NCBI Taxonomy" id="2715399"/>
    <lineage>
        <taxon>Bacteria</taxon>
        <taxon>Bacillati</taxon>
        <taxon>Actinomycetota</taxon>
        <taxon>Actinomycetes</taxon>
        <taxon>Streptosporangiales</taxon>
        <taxon>Nocardiopsidaceae</taxon>
        <taxon>Marinactinospora</taxon>
    </lineage>
</organism>
<dbReference type="Proteomes" id="UP001596540">
    <property type="component" value="Unassembled WGS sequence"/>
</dbReference>
<name>A0ABW2K967_9ACTN</name>
<dbReference type="PANTHER" id="PTHR48107:SF16">
    <property type="entry name" value="NADPH-DEPENDENT ALDEHYDE REDUCTASE 1, CHLOROPLASTIC"/>
    <property type="match status" value="1"/>
</dbReference>
<dbReference type="SUPFAM" id="SSF51735">
    <property type="entry name" value="NAD(P)-binding Rossmann-fold domains"/>
    <property type="match status" value="1"/>
</dbReference>
<proteinExistence type="inferred from homology"/>
<gene>
    <name evidence="4" type="ORF">ACFQRF_02130</name>
</gene>
<keyword evidence="5" id="KW-1185">Reference proteome</keyword>
<dbReference type="PANTHER" id="PTHR48107">
    <property type="entry name" value="NADPH-DEPENDENT ALDEHYDE REDUCTASE-LIKE PROTEIN, CHLOROPLASTIC-RELATED"/>
    <property type="match status" value="1"/>
</dbReference>
<feature type="compositionally biased region" description="Low complexity" evidence="3">
    <location>
        <begin position="90"/>
        <end position="103"/>
    </location>
</feature>
<evidence type="ECO:0000256" key="1">
    <source>
        <dbReference type="ARBA" id="ARBA00006484"/>
    </source>
</evidence>
<keyword evidence="2" id="KW-0560">Oxidoreductase</keyword>
<dbReference type="InterPro" id="IPR036291">
    <property type="entry name" value="NAD(P)-bd_dom_sf"/>
</dbReference>
<feature type="region of interest" description="Disordered" evidence="3">
    <location>
        <begin position="78"/>
        <end position="114"/>
    </location>
</feature>
<dbReference type="EMBL" id="JBHTBH010000001">
    <property type="protein sequence ID" value="MFC7326527.1"/>
    <property type="molecule type" value="Genomic_DNA"/>
</dbReference>
<evidence type="ECO:0000313" key="4">
    <source>
        <dbReference type="EMBL" id="MFC7326527.1"/>
    </source>
</evidence>
<evidence type="ECO:0000256" key="3">
    <source>
        <dbReference type="SAM" id="MobiDB-lite"/>
    </source>
</evidence>
<comment type="similarity">
    <text evidence="1">Belongs to the short-chain dehydrogenases/reductases (SDR) family.</text>
</comment>
<dbReference type="RefSeq" id="WP_379868322.1">
    <property type="nucleotide sequence ID" value="NZ_JBHTBH010000001.1"/>
</dbReference>
<evidence type="ECO:0000256" key="2">
    <source>
        <dbReference type="ARBA" id="ARBA00023002"/>
    </source>
</evidence>
<accession>A0ABW2K967</accession>
<dbReference type="Pfam" id="PF13561">
    <property type="entry name" value="adh_short_C2"/>
    <property type="match status" value="1"/>
</dbReference>
<sequence>MAADPVPRHHGTGRLRGRRALVVGGVSRGGRLGRTVAVALAKEGAAVAVADLGYPADRARPPAGAWPLTRDLDDLLGRARTAGGTPAPPYLATRTPAAARPEPASGPPLPRDPADGDAVRATARLLARLGADALPLHCDTGAETGCRSAVAHTTLEFGGIDVLAVCGRGTAAADGLTDLTAGDLDRAFRDTLYSALWLVQAARIFMEPGSSVVLTGAASGRSGSAEHIGLAAGAAAVMNLAHSLSAALDTRGIAVNCVVPEDGDDPHDVAAAYVRLARSGSDARTGTVLPVADLVRSG</sequence>
<comment type="caution">
    <text evidence="4">The sequence shown here is derived from an EMBL/GenBank/DDBJ whole genome shotgun (WGS) entry which is preliminary data.</text>
</comment>
<reference evidence="5" key="1">
    <citation type="journal article" date="2019" name="Int. J. Syst. Evol. Microbiol.">
        <title>The Global Catalogue of Microorganisms (GCM) 10K type strain sequencing project: providing services to taxonomists for standard genome sequencing and annotation.</title>
        <authorList>
            <consortium name="The Broad Institute Genomics Platform"/>
            <consortium name="The Broad Institute Genome Sequencing Center for Infectious Disease"/>
            <person name="Wu L."/>
            <person name="Ma J."/>
        </authorList>
    </citation>
    <scope>NUCLEOTIDE SEQUENCE [LARGE SCALE GENOMIC DNA]</scope>
    <source>
        <strain evidence="5">CGMCC 4.7382</strain>
    </source>
</reference>
<protein>
    <submittedName>
        <fullName evidence="4">SDR family oxidoreductase</fullName>
    </submittedName>
</protein>
<evidence type="ECO:0000313" key="5">
    <source>
        <dbReference type="Proteomes" id="UP001596540"/>
    </source>
</evidence>